<comment type="similarity">
    <text evidence="1">Belongs to the LysR transcriptional regulatory family.</text>
</comment>
<feature type="region of interest" description="Disordered" evidence="2">
    <location>
        <begin position="1"/>
        <end position="41"/>
    </location>
</feature>
<dbReference type="GO" id="GO:0003700">
    <property type="term" value="F:DNA-binding transcription factor activity"/>
    <property type="evidence" value="ECO:0007669"/>
    <property type="project" value="TreeGrafter"/>
</dbReference>
<evidence type="ECO:0000313" key="4">
    <source>
        <dbReference type="EMBL" id="RSU52225.1"/>
    </source>
</evidence>
<dbReference type="PANTHER" id="PTHR30537">
    <property type="entry name" value="HTH-TYPE TRANSCRIPTIONAL REGULATOR"/>
    <property type="match status" value="1"/>
</dbReference>
<dbReference type="AlphaFoldDB" id="A0A430BKQ9"/>
<dbReference type="Gene3D" id="3.40.190.290">
    <property type="match status" value="1"/>
</dbReference>
<organism evidence="4 5">
    <name type="scientific">Sphingobium yanoikuyae</name>
    <name type="common">Sphingomonas yanoikuyae</name>
    <dbReference type="NCBI Taxonomy" id="13690"/>
    <lineage>
        <taxon>Bacteria</taxon>
        <taxon>Pseudomonadati</taxon>
        <taxon>Pseudomonadota</taxon>
        <taxon>Alphaproteobacteria</taxon>
        <taxon>Sphingomonadales</taxon>
        <taxon>Sphingomonadaceae</taxon>
        <taxon>Sphingobium</taxon>
    </lineage>
</organism>
<dbReference type="SUPFAM" id="SSF53850">
    <property type="entry name" value="Periplasmic binding protein-like II"/>
    <property type="match status" value="1"/>
</dbReference>
<evidence type="ECO:0000259" key="3">
    <source>
        <dbReference type="Pfam" id="PF03466"/>
    </source>
</evidence>
<dbReference type="GO" id="GO:0006351">
    <property type="term" value="P:DNA-templated transcription"/>
    <property type="evidence" value="ECO:0007669"/>
    <property type="project" value="TreeGrafter"/>
</dbReference>
<dbReference type="InterPro" id="IPR058163">
    <property type="entry name" value="LysR-type_TF_proteobact-type"/>
</dbReference>
<dbReference type="PANTHER" id="PTHR30537:SF72">
    <property type="entry name" value="LYSR FAMILY TRANSCRIPTIONAL REGULATOR"/>
    <property type="match status" value="1"/>
</dbReference>
<dbReference type="GO" id="GO:0043565">
    <property type="term" value="F:sequence-specific DNA binding"/>
    <property type="evidence" value="ECO:0007669"/>
    <property type="project" value="TreeGrafter"/>
</dbReference>
<name>A0A430BKQ9_SPHYA</name>
<dbReference type="EMBL" id="QRAL01000035">
    <property type="protein sequence ID" value="RSU52225.1"/>
    <property type="molecule type" value="Genomic_DNA"/>
</dbReference>
<evidence type="ECO:0000313" key="5">
    <source>
        <dbReference type="Proteomes" id="UP000287401"/>
    </source>
</evidence>
<evidence type="ECO:0000256" key="2">
    <source>
        <dbReference type="SAM" id="MobiDB-lite"/>
    </source>
</evidence>
<evidence type="ECO:0000256" key="1">
    <source>
        <dbReference type="ARBA" id="ARBA00009437"/>
    </source>
</evidence>
<dbReference type="Pfam" id="PF03466">
    <property type="entry name" value="LysR_substrate"/>
    <property type="match status" value="1"/>
</dbReference>
<feature type="domain" description="LysR substrate-binding" evidence="3">
    <location>
        <begin position="74"/>
        <end position="273"/>
    </location>
</feature>
<proteinExistence type="inferred from homology"/>
<gene>
    <name evidence="4" type="ORF">DAH51_21625</name>
</gene>
<protein>
    <submittedName>
        <fullName evidence="4">LysR family transcriptional regulator</fullName>
    </submittedName>
</protein>
<accession>A0A430BKQ9</accession>
<comment type="caution">
    <text evidence="4">The sequence shown here is derived from an EMBL/GenBank/DDBJ whole genome shotgun (WGS) entry which is preliminary data.</text>
</comment>
<reference evidence="4 5" key="1">
    <citation type="submission" date="2018-07" db="EMBL/GenBank/DDBJ databases">
        <title>Genomic and Epidemiologic Investigation of an Indolent Hospital Outbreak.</title>
        <authorList>
            <person name="Johnson R.C."/>
            <person name="Deming C."/>
            <person name="Conlan S."/>
            <person name="Zellmer C.J."/>
            <person name="Michelin A.V."/>
            <person name="Lee-Lin S."/>
            <person name="Thomas P.J."/>
            <person name="Park M."/>
            <person name="Weingarten R.A."/>
            <person name="Less J."/>
            <person name="Dekker J.P."/>
            <person name="Frank K.M."/>
            <person name="Musser K.A."/>
            <person name="Mcquiston J.R."/>
            <person name="Henderson D.K."/>
            <person name="Lau A.F."/>
            <person name="Palmore T.N."/>
            <person name="Segre J.A."/>
        </authorList>
    </citation>
    <scope>NUCLEOTIDE SEQUENCE [LARGE SCALE GENOMIC DNA]</scope>
    <source>
        <strain evidence="4 5">SK-NIH.Env6_1116</strain>
    </source>
</reference>
<dbReference type="InterPro" id="IPR005119">
    <property type="entry name" value="LysR_subst-bd"/>
</dbReference>
<dbReference type="Proteomes" id="UP000287401">
    <property type="component" value="Unassembled WGS sequence"/>
</dbReference>
<sequence>MHLGRSAPLSVRPVMGQEFDDKGRAPGRGVGRGGSETARPTMVLTEPGGLFLVRARRMLEELHAGEAELAELSGDPRGRLRVSLPLSGTLFNQAITTFVEAHPLVELEVDYSDRLVNIIDEGFDVVIRTGATSDSRLLRRVLGTIDWQLAAAPSYLERRGVPAVPQDLLEHICVRQKSTTGRIVPWTFKSAPDFLAPVSLATSVVDPMVQLVRDGAGIGCFPKFMVRDAIADGSLLDVLPCEVEQRGTLTMLWPAARFRVPKVRAFIDIAAAHVHP</sequence>